<keyword evidence="7" id="KW-0472">Membrane</keyword>
<reference evidence="9" key="1">
    <citation type="submission" date="2022-06" db="EMBL/GenBank/DDBJ databases">
        <title>Sequencing the genomes of 1000 actinobacteria strains.</title>
        <authorList>
            <person name="Klenk H.-P."/>
        </authorList>
    </citation>
    <scope>NUCLEOTIDE SEQUENCE</scope>
    <source>
        <strain evidence="9">DSM 46694</strain>
    </source>
</reference>
<evidence type="ECO:0000256" key="6">
    <source>
        <dbReference type="ARBA" id="ARBA00022840"/>
    </source>
</evidence>
<accession>A0A9X2K541</accession>
<evidence type="ECO:0000256" key="4">
    <source>
        <dbReference type="ARBA" id="ARBA00022475"/>
    </source>
</evidence>
<comment type="caution">
    <text evidence="9">The sequence shown here is derived from an EMBL/GenBank/DDBJ whole genome shotgun (WGS) entry which is preliminary data.</text>
</comment>
<comment type="similarity">
    <text evidence="2">Belongs to the ABC transporter superfamily.</text>
</comment>
<proteinExistence type="inferred from homology"/>
<dbReference type="GO" id="GO:0005886">
    <property type="term" value="C:plasma membrane"/>
    <property type="evidence" value="ECO:0007669"/>
    <property type="project" value="UniProtKB-SubCell"/>
</dbReference>
<keyword evidence="5" id="KW-0547">Nucleotide-binding</keyword>
<dbReference type="InterPro" id="IPR003593">
    <property type="entry name" value="AAA+_ATPase"/>
</dbReference>
<dbReference type="SMART" id="SM00382">
    <property type="entry name" value="AAA"/>
    <property type="match status" value="2"/>
</dbReference>
<organism evidence="9 10">
    <name type="scientific">Nonomuraea thailandensis</name>
    <dbReference type="NCBI Taxonomy" id="1188745"/>
    <lineage>
        <taxon>Bacteria</taxon>
        <taxon>Bacillati</taxon>
        <taxon>Actinomycetota</taxon>
        <taxon>Actinomycetes</taxon>
        <taxon>Streptosporangiales</taxon>
        <taxon>Streptosporangiaceae</taxon>
        <taxon>Nonomuraea</taxon>
    </lineage>
</organism>
<dbReference type="InterPro" id="IPR013563">
    <property type="entry name" value="Oligopep_ABC_C"/>
</dbReference>
<dbReference type="NCBIfam" id="NF007739">
    <property type="entry name" value="PRK10419.1"/>
    <property type="match status" value="2"/>
</dbReference>
<dbReference type="PROSITE" id="PS00211">
    <property type="entry name" value="ABC_TRANSPORTER_1"/>
    <property type="match status" value="1"/>
</dbReference>
<dbReference type="SUPFAM" id="SSF52540">
    <property type="entry name" value="P-loop containing nucleoside triphosphate hydrolases"/>
    <property type="match status" value="2"/>
</dbReference>
<dbReference type="InterPro" id="IPR027417">
    <property type="entry name" value="P-loop_NTPase"/>
</dbReference>
<evidence type="ECO:0000256" key="7">
    <source>
        <dbReference type="ARBA" id="ARBA00023136"/>
    </source>
</evidence>
<evidence type="ECO:0000256" key="5">
    <source>
        <dbReference type="ARBA" id="ARBA00022741"/>
    </source>
</evidence>
<keyword evidence="4" id="KW-1003">Cell membrane</keyword>
<dbReference type="GO" id="GO:0016887">
    <property type="term" value="F:ATP hydrolysis activity"/>
    <property type="evidence" value="ECO:0007669"/>
    <property type="project" value="InterPro"/>
</dbReference>
<evidence type="ECO:0000256" key="2">
    <source>
        <dbReference type="ARBA" id="ARBA00005417"/>
    </source>
</evidence>
<dbReference type="CDD" id="cd03257">
    <property type="entry name" value="ABC_NikE_OppD_transporters"/>
    <property type="match status" value="2"/>
</dbReference>
<evidence type="ECO:0000313" key="9">
    <source>
        <dbReference type="EMBL" id="MCP2359995.1"/>
    </source>
</evidence>
<dbReference type="PANTHER" id="PTHR43297">
    <property type="entry name" value="OLIGOPEPTIDE TRANSPORT ATP-BINDING PROTEIN APPD"/>
    <property type="match status" value="1"/>
</dbReference>
<dbReference type="AlphaFoldDB" id="A0A9X2K541"/>
<dbReference type="InterPro" id="IPR017871">
    <property type="entry name" value="ABC_transporter-like_CS"/>
</dbReference>
<dbReference type="PANTHER" id="PTHR43297:SF2">
    <property type="entry name" value="DIPEPTIDE TRANSPORT ATP-BINDING PROTEIN DPPD"/>
    <property type="match status" value="1"/>
</dbReference>
<dbReference type="Gene3D" id="3.40.50.300">
    <property type="entry name" value="P-loop containing nucleotide triphosphate hydrolases"/>
    <property type="match status" value="2"/>
</dbReference>
<dbReference type="Pfam" id="PF00005">
    <property type="entry name" value="ABC_tran"/>
    <property type="match status" value="2"/>
</dbReference>
<dbReference type="NCBIfam" id="TIGR01727">
    <property type="entry name" value="oligo_HPY"/>
    <property type="match status" value="1"/>
</dbReference>
<dbReference type="InterPro" id="IPR050388">
    <property type="entry name" value="ABC_Ni/Peptide_Import"/>
</dbReference>
<keyword evidence="6 9" id="KW-0067">ATP-binding</keyword>
<dbReference type="InterPro" id="IPR003439">
    <property type="entry name" value="ABC_transporter-like_ATP-bd"/>
</dbReference>
<sequence length="591" mass="63070">MTPLLTVAGLHVNAGPRTLVRDVGFTLGPGQTLGIVGESGSGKTMTARAVLAALPPGVTASGEITFGGIPLIGRRERELRPLRGTRMSMVMQDPFTALNPLQTITEHLRESLPRPVRRDRAEIARRLAEVGLDAGEVAGKYPFQLSGGMRQRVAIAAALAADPDLLVADEPTTALDATTQADVLRLLQKLQHDRGMALVLITHDLRVAFSVCDRVLVMYAGSVLEDAPAHALMDRPEHPYSLGLLLAEPPVTHVVETLTAIPGSVPRADDVAGQCAFAARCDWHAPECVSARPPLAPAGQDRASACVRRTEIRADLLLRKEQAAAPATEPPPVNGAPILTVSGLSMTYRTTSMIARAKQKQAVRNVSFAISEGEALGLVGETGSGKTTIARCILGLATPTGGTIRLGDLDVSDHRRLSAKQRRQAARLVQVVFQDPYASLNPMITIGAALEEAVTAGGHHQNAAELLEQVGLPTSYARRRPSALSGGERQRVAITRAIAVRPKLLICDEPVAALDVSVQAQILELLREVRRAHGTSMLFITHDLSVVRQMTDRAIVLRHGEVAEGGPTATILDSPQHPYTRSLIEAVPGHR</sequence>
<keyword evidence="3" id="KW-0813">Transport</keyword>
<dbReference type="Proteomes" id="UP001139648">
    <property type="component" value="Unassembled WGS sequence"/>
</dbReference>
<dbReference type="Pfam" id="PF08352">
    <property type="entry name" value="oligo_HPY"/>
    <property type="match status" value="2"/>
</dbReference>
<evidence type="ECO:0000256" key="1">
    <source>
        <dbReference type="ARBA" id="ARBA00004202"/>
    </source>
</evidence>
<gene>
    <name evidence="9" type="ORF">HD597_007015</name>
</gene>
<keyword evidence="10" id="KW-1185">Reference proteome</keyword>
<dbReference type="GO" id="GO:0005524">
    <property type="term" value="F:ATP binding"/>
    <property type="evidence" value="ECO:0007669"/>
    <property type="project" value="UniProtKB-KW"/>
</dbReference>
<evidence type="ECO:0000259" key="8">
    <source>
        <dbReference type="PROSITE" id="PS50893"/>
    </source>
</evidence>
<protein>
    <submittedName>
        <fullName evidence="9">Peptide/nickel transport system ATP-binding protein</fullName>
    </submittedName>
</protein>
<comment type="subcellular location">
    <subcellularLocation>
        <location evidence="1">Cell membrane</location>
        <topology evidence="1">Peripheral membrane protein</topology>
    </subcellularLocation>
</comment>
<feature type="domain" description="ABC transporter" evidence="8">
    <location>
        <begin position="348"/>
        <end position="584"/>
    </location>
</feature>
<dbReference type="EMBL" id="JAMZEB010000002">
    <property type="protein sequence ID" value="MCP2359995.1"/>
    <property type="molecule type" value="Genomic_DNA"/>
</dbReference>
<dbReference type="PROSITE" id="PS50893">
    <property type="entry name" value="ABC_TRANSPORTER_2"/>
    <property type="match status" value="2"/>
</dbReference>
<dbReference type="RefSeq" id="WP_253747509.1">
    <property type="nucleotide sequence ID" value="NZ_BAABKA010000060.1"/>
</dbReference>
<name>A0A9X2K541_9ACTN</name>
<dbReference type="NCBIfam" id="NF008453">
    <property type="entry name" value="PRK11308.1"/>
    <property type="match status" value="2"/>
</dbReference>
<feature type="domain" description="ABC transporter" evidence="8">
    <location>
        <begin position="5"/>
        <end position="245"/>
    </location>
</feature>
<dbReference type="GO" id="GO:0015833">
    <property type="term" value="P:peptide transport"/>
    <property type="evidence" value="ECO:0007669"/>
    <property type="project" value="InterPro"/>
</dbReference>
<evidence type="ECO:0000256" key="3">
    <source>
        <dbReference type="ARBA" id="ARBA00022448"/>
    </source>
</evidence>
<evidence type="ECO:0000313" key="10">
    <source>
        <dbReference type="Proteomes" id="UP001139648"/>
    </source>
</evidence>